<accession>J9H1Q0</accession>
<dbReference type="AlphaFoldDB" id="J9H1Q0"/>
<gene>
    <name evidence="1" type="ORF">EVA_02196</name>
</gene>
<dbReference type="EMBL" id="AMCI01000333">
    <property type="protein sequence ID" value="EJX09693.1"/>
    <property type="molecule type" value="Genomic_DNA"/>
</dbReference>
<proteinExistence type="predicted"/>
<evidence type="ECO:0000313" key="1">
    <source>
        <dbReference type="EMBL" id="EJX09693.1"/>
    </source>
</evidence>
<comment type="caution">
    <text evidence="1">The sequence shown here is derived from an EMBL/GenBank/DDBJ whole genome shotgun (WGS) entry which is preliminary data.</text>
</comment>
<organism evidence="1">
    <name type="scientific">gut metagenome</name>
    <dbReference type="NCBI Taxonomy" id="749906"/>
    <lineage>
        <taxon>unclassified sequences</taxon>
        <taxon>metagenomes</taxon>
        <taxon>organismal metagenomes</taxon>
    </lineage>
</organism>
<protein>
    <submittedName>
        <fullName evidence="1">Uncharacterized protein</fullName>
    </submittedName>
</protein>
<sequence length="134" mass="14696">MEQKGRMALGEKNLFLQVDEISELRHDGAVVGTREDILLAVLEDVGEAVIISAVDHEVTDFGVDFHADTRCDAIVELVVDSHVILCKEVVRTVGISLAVDGPNIAPFRLFLNAIAHLRPRKEIEHCSTLFIAPA</sequence>
<reference evidence="1" key="1">
    <citation type="journal article" date="2012" name="PLoS ONE">
        <title>Gene sets for utilization of primary and secondary nutrition supplies in the distal gut of endangered iberian lynx.</title>
        <authorList>
            <person name="Alcaide M."/>
            <person name="Messina E."/>
            <person name="Richter M."/>
            <person name="Bargiela R."/>
            <person name="Peplies J."/>
            <person name="Huws S.A."/>
            <person name="Newbold C.J."/>
            <person name="Golyshin P.N."/>
            <person name="Simon M.A."/>
            <person name="Lopez G."/>
            <person name="Yakimov M.M."/>
            <person name="Ferrer M."/>
        </authorList>
    </citation>
    <scope>NUCLEOTIDE SEQUENCE</scope>
</reference>
<name>J9H1Q0_9ZZZZ</name>